<feature type="transmembrane region" description="Helical" evidence="1">
    <location>
        <begin position="86"/>
        <end position="107"/>
    </location>
</feature>
<comment type="caution">
    <text evidence="2">The sequence shown here is derived from an EMBL/GenBank/DDBJ whole genome shotgun (WGS) entry which is preliminary data.</text>
</comment>
<gene>
    <name evidence="2" type="ORF">COU35_05305</name>
</gene>
<dbReference type="AlphaFoldDB" id="A0A2H0TP31"/>
<evidence type="ECO:0000313" key="2">
    <source>
        <dbReference type="EMBL" id="PIR73920.1"/>
    </source>
</evidence>
<dbReference type="EMBL" id="PFCB01000036">
    <property type="protein sequence ID" value="PIR73920.1"/>
    <property type="molecule type" value="Genomic_DNA"/>
</dbReference>
<feature type="transmembrane region" description="Helical" evidence="1">
    <location>
        <begin position="58"/>
        <end position="80"/>
    </location>
</feature>
<evidence type="ECO:0000313" key="3">
    <source>
        <dbReference type="Proteomes" id="UP000230154"/>
    </source>
</evidence>
<dbReference type="Proteomes" id="UP000230154">
    <property type="component" value="Unassembled WGS sequence"/>
</dbReference>
<keyword evidence="1" id="KW-1133">Transmembrane helix</keyword>
<name>A0A2H0TP31_9BACT</name>
<proteinExistence type="predicted"/>
<reference evidence="3" key="1">
    <citation type="submission" date="2017-09" db="EMBL/GenBank/DDBJ databases">
        <title>Depth-based differentiation of microbial function through sediment-hosted aquifers and enrichment of novel symbionts in the deep terrestrial subsurface.</title>
        <authorList>
            <person name="Probst A.J."/>
            <person name="Ladd B."/>
            <person name="Jarett J.K."/>
            <person name="Geller-Mcgrath D.E."/>
            <person name="Sieber C.M.K."/>
            <person name="Emerson J.B."/>
            <person name="Anantharaman K."/>
            <person name="Thomas B.C."/>
            <person name="Malmstrom R."/>
            <person name="Stieglmeier M."/>
            <person name="Klingl A."/>
            <person name="Woyke T."/>
            <person name="Ryan C.M."/>
            <person name="Banfield J.F."/>
        </authorList>
    </citation>
    <scope>NUCLEOTIDE SEQUENCE [LARGE SCALE GENOMIC DNA]</scope>
</reference>
<dbReference type="InterPro" id="IPR058117">
    <property type="entry name" value="BV97_02767-like"/>
</dbReference>
<evidence type="ECO:0008006" key="4">
    <source>
        <dbReference type="Google" id="ProtNLM"/>
    </source>
</evidence>
<organism evidence="2 3">
    <name type="scientific">Candidatus Magasanikbacteria bacterium CG10_big_fil_rev_8_21_14_0_10_47_10</name>
    <dbReference type="NCBI Taxonomy" id="1974652"/>
    <lineage>
        <taxon>Bacteria</taxon>
        <taxon>Candidatus Magasanikiibacteriota</taxon>
    </lineage>
</organism>
<accession>A0A2H0TP31</accession>
<protein>
    <recommendedName>
        <fullName evidence="4">DUF3147 domain-containing protein</fullName>
    </recommendedName>
</protein>
<keyword evidence="1" id="KW-0472">Membrane</keyword>
<keyword evidence="1" id="KW-0812">Transmembrane</keyword>
<feature type="transmembrane region" description="Helical" evidence="1">
    <location>
        <begin position="27"/>
        <end position="46"/>
    </location>
</feature>
<sequence>MQYLIKTIITAIVVVGIAEIGKKFSPIAAILASLPLTSILAMIWLYTDTKDVQKVIDLSSNIFWAVLPSLIFFLFLPLLLKNGFKFGIAMVLSTVIMFIAYSIYVVILQKVGIKF</sequence>
<dbReference type="NCBIfam" id="NF006749">
    <property type="entry name" value="PRK09272.1-2"/>
    <property type="match status" value="1"/>
</dbReference>
<evidence type="ECO:0000256" key="1">
    <source>
        <dbReference type="SAM" id="Phobius"/>
    </source>
</evidence>